<dbReference type="SUPFAM" id="SSF48452">
    <property type="entry name" value="TPR-like"/>
    <property type="match status" value="2"/>
</dbReference>
<feature type="repeat" description="TPR" evidence="7">
    <location>
        <begin position="596"/>
        <end position="629"/>
    </location>
</feature>
<dbReference type="EMBL" id="JAHUZN010000004">
    <property type="protein sequence ID" value="KAG8497162.1"/>
    <property type="molecule type" value="Genomic_DNA"/>
</dbReference>
<dbReference type="Pfam" id="PF14559">
    <property type="entry name" value="TPR_19"/>
    <property type="match status" value="1"/>
</dbReference>
<dbReference type="InterPro" id="IPR011990">
    <property type="entry name" value="TPR-like_helical_dom_sf"/>
</dbReference>
<dbReference type="Proteomes" id="UP000701853">
    <property type="component" value="Chromosome 4"/>
</dbReference>
<dbReference type="PANTHER" id="PTHR12558:SF25">
    <property type="entry name" value="CELL DIVISION CYCLE PROTEIN 27 HOMOLOG B-LIKE"/>
    <property type="match status" value="1"/>
</dbReference>
<proteinExistence type="inferred from homology"/>
<dbReference type="Gene3D" id="1.25.40.10">
    <property type="entry name" value="Tetratricopeptide repeat domain"/>
    <property type="match status" value="4"/>
</dbReference>
<sequence length="784" mass="88656">MEALLVNYVEKSLEQYMRRNAVFLCERLYAEFPSEVNLQLLARCYLNNNQPHSAYYILKGMQMAQSRYLLAIACLEMDLFCEAEAALLPVKDLCAEIPNGAAVQYLLGIIYRDTDRKNKCIEHFRKTLSIDPLFWAAYEQLCMLGEAEEAAVCFGDATVPCVQEHYLGNASSCLLIADTDHSSDSSQRFGLEYLSRSHLKQREGNNIRDICENNHGGPILTGAVRQSKNSCCSTSFLSTPSPVPTQLSDVAPPPLVRNIHLRQSEDSLRPSTQARGKFACDNESAQGFCFQLAELGKKYIQKMIWLLGSGVRTIRGSLFFDSGLRRSARLAAGHRSLNTSQGSENKAKSLHASTKLSSETCSSTFCQGKLMETYEVAVSEFGAASSSLSLTTDVKSIQHEIENTKLSSFISDSATIKSGISDTMKLLRTLGEGYRNLCMFRCKEALNVYQKLSSKQYNTGWILSQVGKAYFELVDYLNADYAFSLARKISPYNLEEMDVYSTVLYHLKEDMKLKYLAQEMILVDRFAPQTWCAIGNCYSLQKDHESALKSFQRAVQLNSRFAYAHTLSGHEYVIMEDYGKGVECYQTSLHVDARHYNSWYGLGMIYLRQEKFEFAEHHFRQAYQINPLSSVIMYYLGTTLEALKRSEEALEMMEKAIVIDNKNPLPKYSKAKLLVTLGKLNEALEILEELKECTPRESCIYALMGAIYKRNKKYDKAMLHFGIALDLKPSIVDVAKIEAAIEKLIIPDEMEESLCPEDIYRRASSQIHQEVSSSLIMLRRFGDI</sequence>
<evidence type="ECO:0000256" key="3">
    <source>
        <dbReference type="ARBA" id="ARBA00022776"/>
    </source>
</evidence>
<organism evidence="8 9">
    <name type="scientific">Gossypium anomalum</name>
    <dbReference type="NCBI Taxonomy" id="47600"/>
    <lineage>
        <taxon>Eukaryota</taxon>
        <taxon>Viridiplantae</taxon>
        <taxon>Streptophyta</taxon>
        <taxon>Embryophyta</taxon>
        <taxon>Tracheophyta</taxon>
        <taxon>Spermatophyta</taxon>
        <taxon>Magnoliopsida</taxon>
        <taxon>eudicotyledons</taxon>
        <taxon>Gunneridae</taxon>
        <taxon>Pentapetalae</taxon>
        <taxon>rosids</taxon>
        <taxon>malvids</taxon>
        <taxon>Malvales</taxon>
        <taxon>Malvaceae</taxon>
        <taxon>Malvoideae</taxon>
        <taxon>Gossypium</taxon>
    </lineage>
</organism>
<dbReference type="Pfam" id="PF13181">
    <property type="entry name" value="TPR_8"/>
    <property type="match status" value="1"/>
</dbReference>
<dbReference type="PROSITE" id="PS50005">
    <property type="entry name" value="TPR"/>
    <property type="match status" value="5"/>
</dbReference>
<evidence type="ECO:0000256" key="2">
    <source>
        <dbReference type="ARBA" id="ARBA00022737"/>
    </source>
</evidence>
<evidence type="ECO:0000256" key="4">
    <source>
        <dbReference type="ARBA" id="ARBA00022803"/>
    </source>
</evidence>
<feature type="repeat" description="TPR" evidence="7">
    <location>
        <begin position="698"/>
        <end position="731"/>
    </location>
</feature>
<dbReference type="FunFam" id="1.25.40.10:FF:000018">
    <property type="entry name" value="Cell division cycle protein 27 homolog B"/>
    <property type="match status" value="1"/>
</dbReference>
<evidence type="ECO:0000313" key="9">
    <source>
        <dbReference type="Proteomes" id="UP000701853"/>
    </source>
</evidence>
<dbReference type="GO" id="GO:0007091">
    <property type="term" value="P:metaphase/anaphase transition of mitotic cell cycle"/>
    <property type="evidence" value="ECO:0007669"/>
    <property type="project" value="TreeGrafter"/>
</dbReference>
<dbReference type="GO" id="GO:0005680">
    <property type="term" value="C:anaphase-promoting complex"/>
    <property type="evidence" value="ECO:0007669"/>
    <property type="project" value="TreeGrafter"/>
</dbReference>
<evidence type="ECO:0000256" key="7">
    <source>
        <dbReference type="PROSITE-ProRule" id="PRU00339"/>
    </source>
</evidence>
<feature type="repeat" description="TPR" evidence="7">
    <location>
        <begin position="630"/>
        <end position="663"/>
    </location>
</feature>
<evidence type="ECO:0000256" key="1">
    <source>
        <dbReference type="ARBA" id="ARBA00004123"/>
    </source>
</evidence>
<keyword evidence="9" id="KW-1185">Reference proteome</keyword>
<comment type="subcellular location">
    <subcellularLocation>
        <location evidence="1">Nucleus</location>
    </subcellularLocation>
</comment>
<dbReference type="GO" id="GO:0031145">
    <property type="term" value="P:anaphase-promoting complex-dependent catabolic process"/>
    <property type="evidence" value="ECO:0007669"/>
    <property type="project" value="TreeGrafter"/>
</dbReference>
<dbReference type="Pfam" id="PF12895">
    <property type="entry name" value="ANAPC3"/>
    <property type="match status" value="1"/>
</dbReference>
<keyword evidence="4 7" id="KW-0802">TPR repeat</keyword>
<accession>A0A8J5ZAQ3</accession>
<name>A0A8J5ZAQ3_9ROSI</name>
<keyword evidence="3" id="KW-0131">Cell cycle</keyword>
<keyword evidence="2" id="KW-0677">Repeat</keyword>
<evidence type="ECO:0000256" key="5">
    <source>
        <dbReference type="ARBA" id="ARBA00023242"/>
    </source>
</evidence>
<dbReference type="OrthoDB" id="329563at2759"/>
<comment type="similarity">
    <text evidence="6">Belongs to the APC3/CDC27 family.</text>
</comment>
<evidence type="ECO:0000256" key="6">
    <source>
        <dbReference type="ARBA" id="ARBA00038210"/>
    </source>
</evidence>
<dbReference type="AlphaFoldDB" id="A0A8J5ZAQ3"/>
<evidence type="ECO:0000313" key="8">
    <source>
        <dbReference type="EMBL" id="KAG8497162.1"/>
    </source>
</evidence>
<feature type="repeat" description="TPR" evidence="7">
    <location>
        <begin position="101"/>
        <end position="134"/>
    </location>
</feature>
<dbReference type="GO" id="GO:0005737">
    <property type="term" value="C:cytoplasm"/>
    <property type="evidence" value="ECO:0007669"/>
    <property type="project" value="TreeGrafter"/>
</dbReference>
<keyword evidence="3" id="KW-0498">Mitosis</keyword>
<dbReference type="SMART" id="SM00028">
    <property type="entry name" value="TPR"/>
    <property type="match status" value="8"/>
</dbReference>
<dbReference type="GO" id="GO:0016567">
    <property type="term" value="P:protein ubiquitination"/>
    <property type="evidence" value="ECO:0007669"/>
    <property type="project" value="TreeGrafter"/>
</dbReference>
<feature type="repeat" description="TPR" evidence="7">
    <location>
        <begin position="528"/>
        <end position="561"/>
    </location>
</feature>
<dbReference type="GO" id="GO:0051301">
    <property type="term" value="P:cell division"/>
    <property type="evidence" value="ECO:0007669"/>
    <property type="project" value="TreeGrafter"/>
</dbReference>
<keyword evidence="5" id="KW-0539">Nucleus</keyword>
<gene>
    <name evidence="8" type="ORF">CXB51_008371</name>
</gene>
<dbReference type="InterPro" id="IPR019734">
    <property type="entry name" value="TPR_rpt"/>
</dbReference>
<protein>
    <submittedName>
        <fullName evidence="8">Uncharacterized protein</fullName>
    </submittedName>
</protein>
<comment type="caution">
    <text evidence="8">The sequence shown here is derived from an EMBL/GenBank/DDBJ whole genome shotgun (WGS) entry which is preliminary data.</text>
</comment>
<dbReference type="PANTHER" id="PTHR12558">
    <property type="entry name" value="CELL DIVISION CYCLE 16,23,27"/>
    <property type="match status" value="1"/>
</dbReference>
<keyword evidence="3" id="KW-0132">Cell division</keyword>
<dbReference type="Pfam" id="PF00515">
    <property type="entry name" value="TPR_1"/>
    <property type="match status" value="2"/>
</dbReference>
<reference evidence="8 9" key="1">
    <citation type="journal article" date="2021" name="bioRxiv">
        <title>The Gossypium anomalum genome as a resource for cotton improvement and evolutionary analysis of hybrid incompatibility.</title>
        <authorList>
            <person name="Grover C.E."/>
            <person name="Yuan D."/>
            <person name="Arick M.A."/>
            <person name="Miller E.R."/>
            <person name="Hu G."/>
            <person name="Peterson D.G."/>
            <person name="Wendel J.F."/>
            <person name="Udall J.A."/>
        </authorList>
    </citation>
    <scope>NUCLEOTIDE SEQUENCE [LARGE SCALE GENOMIC DNA]</scope>
    <source>
        <strain evidence="8">JFW-Udall</strain>
        <tissue evidence="8">Leaf</tissue>
    </source>
</reference>